<dbReference type="Gene3D" id="3.30.70.270">
    <property type="match status" value="1"/>
</dbReference>
<dbReference type="InterPro" id="IPR029016">
    <property type="entry name" value="GAF-like_dom_sf"/>
</dbReference>
<dbReference type="InterPro" id="IPR000014">
    <property type="entry name" value="PAS"/>
</dbReference>
<sequence>MQQEQEYAEMIDNGNADAINEILCNILATILELPWLDTHAGGIFLAQPETRQLKLAAELNFSPSIKDSCAKINYGQCLCGRVAESAEVLHTSCVDEQHEIHYEGMSNHGHYIVPVKLKNQLLGVIVLYINVGHAYNADEVRVLENFAAIIALLINTAHIRLEKQLTDLILSHSSHGVTITDRDKKIQWVNQAFQNVSGYSIEEVIGKTPAILKSGLHGSNFYTTMWQKIDEDGHWEGEIWNRRKNGEIYPEWLNIVALKNSAGKILRYAGMFIDLSPIKKAEEKIHRLAYYDDITGLANASLLHKKLEQMLVQSRSKHDRIIVLTLDLDNFHEINAGLGRRVGNAVLQEAARRISGIIDGAIVARMGADEFVIAYWQRDENDERLQLLISKRAGSISKLLQTSFEFEQHDLVLHSSIGIAWGNGQDTNAESILQRSGIALAHCKGHSRGKYQFYNQEMEQQANYRRFLGTAIGKAIERDELFLVYQPQVDRQNQVIGAEVLLRWHSKEYGNIPPDVFIGIAEERGHIIEIGRWVLEHTLDQMTDWHAKGLCDSGCFQRLAINVSPHQILSRNVVEEFARACANHGFSPESIELEITETGITQYSDHIIENLQDLSDKGFKIAIDDFGTGYSSLSRLQHFPVNILKIDRSFVNNMEKSVSDAALVKSIIDMAHTLGFQVIAEGVEEASQLIMLMEFGCDIFQGYYFSKPVAADEFMRYAKQQTMVSADVMAK</sequence>
<dbReference type="Pfam" id="PF00990">
    <property type="entry name" value="GGDEF"/>
    <property type="match status" value="1"/>
</dbReference>
<evidence type="ECO:0000259" key="1">
    <source>
        <dbReference type="PROSITE" id="PS50112"/>
    </source>
</evidence>
<dbReference type="SMART" id="SM00267">
    <property type="entry name" value="GGDEF"/>
    <property type="match status" value="1"/>
</dbReference>
<dbReference type="InterPro" id="IPR003018">
    <property type="entry name" value="GAF"/>
</dbReference>
<reference evidence="5" key="1">
    <citation type="submission" date="2018-06" db="EMBL/GenBank/DDBJ databases">
        <authorList>
            <person name="Zhirakovskaya E."/>
        </authorList>
    </citation>
    <scope>NUCLEOTIDE SEQUENCE</scope>
</reference>
<dbReference type="SMART" id="SM00091">
    <property type="entry name" value="PAS"/>
    <property type="match status" value="1"/>
</dbReference>
<dbReference type="CDD" id="cd00130">
    <property type="entry name" value="PAS"/>
    <property type="match status" value="1"/>
</dbReference>
<dbReference type="CDD" id="cd01949">
    <property type="entry name" value="GGDEF"/>
    <property type="match status" value="1"/>
</dbReference>
<dbReference type="Pfam" id="PF13185">
    <property type="entry name" value="GAF_2"/>
    <property type="match status" value="1"/>
</dbReference>
<dbReference type="SUPFAM" id="SSF55781">
    <property type="entry name" value="GAF domain-like"/>
    <property type="match status" value="1"/>
</dbReference>
<dbReference type="PROSITE" id="PS50883">
    <property type="entry name" value="EAL"/>
    <property type="match status" value="1"/>
</dbReference>
<dbReference type="PANTHER" id="PTHR44757:SF2">
    <property type="entry name" value="BIOFILM ARCHITECTURE MAINTENANCE PROTEIN MBAA"/>
    <property type="match status" value="1"/>
</dbReference>
<dbReference type="SMART" id="SM00052">
    <property type="entry name" value="EAL"/>
    <property type="match status" value="1"/>
</dbReference>
<dbReference type="InterPro" id="IPR029787">
    <property type="entry name" value="Nucleotide_cyclase"/>
</dbReference>
<dbReference type="Gene3D" id="3.30.450.40">
    <property type="match status" value="1"/>
</dbReference>
<feature type="domain" description="GGDEF" evidence="4">
    <location>
        <begin position="319"/>
        <end position="456"/>
    </location>
</feature>
<feature type="domain" description="EAL" evidence="3">
    <location>
        <begin position="465"/>
        <end position="722"/>
    </location>
</feature>
<evidence type="ECO:0000313" key="5">
    <source>
        <dbReference type="EMBL" id="VAX14081.1"/>
    </source>
</evidence>
<dbReference type="PANTHER" id="PTHR44757">
    <property type="entry name" value="DIGUANYLATE CYCLASE DGCP"/>
    <property type="match status" value="1"/>
</dbReference>
<dbReference type="EMBL" id="UOFZ01000155">
    <property type="protein sequence ID" value="VAX14081.1"/>
    <property type="molecule type" value="Genomic_DNA"/>
</dbReference>
<dbReference type="NCBIfam" id="TIGR00229">
    <property type="entry name" value="sensory_box"/>
    <property type="match status" value="1"/>
</dbReference>
<dbReference type="InterPro" id="IPR035919">
    <property type="entry name" value="EAL_sf"/>
</dbReference>
<evidence type="ECO:0000259" key="2">
    <source>
        <dbReference type="PROSITE" id="PS50113"/>
    </source>
</evidence>
<feature type="domain" description="PAC" evidence="2">
    <location>
        <begin position="235"/>
        <end position="287"/>
    </location>
</feature>
<organism evidence="5">
    <name type="scientific">hydrothermal vent metagenome</name>
    <dbReference type="NCBI Taxonomy" id="652676"/>
    <lineage>
        <taxon>unclassified sequences</taxon>
        <taxon>metagenomes</taxon>
        <taxon>ecological metagenomes</taxon>
    </lineage>
</organism>
<dbReference type="SUPFAM" id="SSF55073">
    <property type="entry name" value="Nucleotide cyclase"/>
    <property type="match status" value="1"/>
</dbReference>
<name>A0A3B1BHX0_9ZZZZ</name>
<accession>A0A3B1BHX0</accession>
<feature type="domain" description="PAS" evidence="1">
    <location>
        <begin position="162"/>
        <end position="208"/>
    </location>
</feature>
<dbReference type="InterPro" id="IPR035965">
    <property type="entry name" value="PAS-like_dom_sf"/>
</dbReference>
<dbReference type="PROSITE" id="PS50112">
    <property type="entry name" value="PAS"/>
    <property type="match status" value="1"/>
</dbReference>
<dbReference type="SUPFAM" id="SSF55785">
    <property type="entry name" value="PYP-like sensor domain (PAS domain)"/>
    <property type="match status" value="1"/>
</dbReference>
<dbReference type="Pfam" id="PF00563">
    <property type="entry name" value="EAL"/>
    <property type="match status" value="1"/>
</dbReference>
<dbReference type="InterPro" id="IPR052155">
    <property type="entry name" value="Biofilm_reg_signaling"/>
</dbReference>
<evidence type="ECO:0000259" key="3">
    <source>
        <dbReference type="PROSITE" id="PS50883"/>
    </source>
</evidence>
<gene>
    <name evidence="5" type="ORF">MNBD_GAMMA24-1309</name>
</gene>
<dbReference type="PROSITE" id="PS50887">
    <property type="entry name" value="GGDEF"/>
    <property type="match status" value="1"/>
</dbReference>
<evidence type="ECO:0000259" key="4">
    <source>
        <dbReference type="PROSITE" id="PS50887"/>
    </source>
</evidence>
<dbReference type="InterPro" id="IPR000160">
    <property type="entry name" value="GGDEF_dom"/>
</dbReference>
<dbReference type="InterPro" id="IPR043128">
    <property type="entry name" value="Rev_trsase/Diguanyl_cyclase"/>
</dbReference>
<dbReference type="InterPro" id="IPR001633">
    <property type="entry name" value="EAL_dom"/>
</dbReference>
<dbReference type="NCBIfam" id="TIGR00254">
    <property type="entry name" value="GGDEF"/>
    <property type="match status" value="1"/>
</dbReference>
<dbReference type="InterPro" id="IPR000700">
    <property type="entry name" value="PAS-assoc_C"/>
</dbReference>
<proteinExistence type="predicted"/>
<dbReference type="Gene3D" id="3.20.20.450">
    <property type="entry name" value="EAL domain"/>
    <property type="match status" value="1"/>
</dbReference>
<dbReference type="PROSITE" id="PS50113">
    <property type="entry name" value="PAC"/>
    <property type="match status" value="1"/>
</dbReference>
<dbReference type="SUPFAM" id="SSF141868">
    <property type="entry name" value="EAL domain-like"/>
    <property type="match status" value="1"/>
</dbReference>
<dbReference type="AlphaFoldDB" id="A0A3B1BHX0"/>
<dbReference type="Pfam" id="PF13426">
    <property type="entry name" value="PAS_9"/>
    <property type="match status" value="1"/>
</dbReference>
<dbReference type="CDD" id="cd01948">
    <property type="entry name" value="EAL"/>
    <property type="match status" value="1"/>
</dbReference>
<protein>
    <submittedName>
        <fullName evidence="5">Diguanylate cyclase/phosphodiesterase (GGDEF &amp; EAL domains) with PAS/PAC sensor(S)</fullName>
    </submittedName>
</protein>
<dbReference type="Gene3D" id="3.30.450.20">
    <property type="entry name" value="PAS domain"/>
    <property type="match status" value="1"/>
</dbReference>